<evidence type="ECO:0000256" key="3">
    <source>
        <dbReference type="SAM" id="SignalP"/>
    </source>
</evidence>
<keyword evidence="5" id="KW-1185">Reference proteome</keyword>
<evidence type="ECO:0000256" key="2">
    <source>
        <dbReference type="SAM" id="Phobius"/>
    </source>
</evidence>
<sequence length="493" mass="53619">MAKPPTQRPWLLLWALLWLLPTPSLCGSMAAWWTDIGPSFVMQNASTGLITYSLCHSNNTPLYPVDPPLNFETTYAPKNGTSLAATGWFDQSTTWASLFYQNNNDDIVNAVYRCNFQTGRYMHQESLVISDRSGTPAPHTRTGLAVALLGEEEGYRVFFHDRSMRLQSLSFTRVESWSYGGPVSTNTNRSGMAIHTMFSGVRNVTVVTPRDDANMELTRLNIDGTWHISTFPTPLLGRNVTNLSNSTSFPYDNSSVPSFRLQAWDGNPTAVGIAIDTRLTRHIFYMGTDGRPHSVAAFVTGTTESAWRAQPNQAEEFWPTADGPSADFAIASNIGRSVIRLYYLSGGRLVEAAYRNGNWDPAGPLRVANTTANAGGEEAASSGLSTGAQAGIGVGVSVGVLLIAAAAAGLWMLRRRKKRADDGGESAAAAAGGVFFRDRPGRVGEPGRVGRDRCPAEGRQRHEEMESPNPATELPEFGDRNELPTNKNVPELP</sequence>
<evidence type="ECO:0000256" key="1">
    <source>
        <dbReference type="SAM" id="MobiDB-lite"/>
    </source>
</evidence>
<dbReference type="OrthoDB" id="4696326at2759"/>
<dbReference type="EMBL" id="LCTW02000145">
    <property type="protein sequence ID" value="KXX77803.1"/>
    <property type="molecule type" value="Genomic_DNA"/>
</dbReference>
<dbReference type="Proteomes" id="UP000078237">
    <property type="component" value="Unassembled WGS sequence"/>
</dbReference>
<evidence type="ECO:0000313" key="4">
    <source>
        <dbReference type="EMBL" id="KXX77803.1"/>
    </source>
</evidence>
<feature type="compositionally biased region" description="Polar residues" evidence="1">
    <location>
        <begin position="483"/>
        <end position="493"/>
    </location>
</feature>
<gene>
    <name evidence="4" type="ORF">MMYC01_205947</name>
</gene>
<feature type="chain" id="PRO_5008043589" evidence="3">
    <location>
        <begin position="27"/>
        <end position="493"/>
    </location>
</feature>
<keyword evidence="2" id="KW-1133">Transmembrane helix</keyword>
<keyword evidence="3" id="KW-0732">Signal</keyword>
<dbReference type="SUPFAM" id="SSF89372">
    <property type="entry name" value="Fucose-specific lectin"/>
    <property type="match status" value="1"/>
</dbReference>
<proteinExistence type="predicted"/>
<reference evidence="4 5" key="1">
    <citation type="journal article" date="2016" name="Genome Announc.">
        <title>Genome Sequence of Madurella mycetomatis mm55, Isolated from a Human Mycetoma Case in Sudan.</title>
        <authorList>
            <person name="Smit S."/>
            <person name="Derks M.F."/>
            <person name="Bervoets S."/>
            <person name="Fahal A."/>
            <person name="van Leeuwen W."/>
            <person name="van Belkum A."/>
            <person name="van de Sande W.W."/>
        </authorList>
    </citation>
    <scope>NUCLEOTIDE SEQUENCE [LARGE SCALE GENOMIC DNA]</scope>
    <source>
        <strain evidence="5">mm55</strain>
    </source>
</reference>
<comment type="caution">
    <text evidence="4">The sequence shown here is derived from an EMBL/GenBank/DDBJ whole genome shotgun (WGS) entry which is preliminary data.</text>
</comment>
<organism evidence="4 5">
    <name type="scientific">Madurella mycetomatis</name>
    <dbReference type="NCBI Taxonomy" id="100816"/>
    <lineage>
        <taxon>Eukaryota</taxon>
        <taxon>Fungi</taxon>
        <taxon>Dikarya</taxon>
        <taxon>Ascomycota</taxon>
        <taxon>Pezizomycotina</taxon>
        <taxon>Sordariomycetes</taxon>
        <taxon>Sordariomycetidae</taxon>
        <taxon>Sordariales</taxon>
        <taxon>Sordariales incertae sedis</taxon>
        <taxon>Madurella</taxon>
    </lineage>
</organism>
<keyword evidence="2" id="KW-0812">Transmembrane</keyword>
<feature type="transmembrane region" description="Helical" evidence="2">
    <location>
        <begin position="390"/>
        <end position="413"/>
    </location>
</feature>
<feature type="region of interest" description="Disordered" evidence="1">
    <location>
        <begin position="437"/>
        <end position="493"/>
    </location>
</feature>
<feature type="compositionally biased region" description="Basic and acidic residues" evidence="1">
    <location>
        <begin position="448"/>
        <end position="465"/>
    </location>
</feature>
<dbReference type="Gene3D" id="2.120.10.70">
    <property type="entry name" value="Fucose-specific lectin"/>
    <property type="match status" value="1"/>
</dbReference>
<evidence type="ECO:0000313" key="5">
    <source>
        <dbReference type="Proteomes" id="UP000078237"/>
    </source>
</evidence>
<name>A0A175W2C5_9PEZI</name>
<dbReference type="VEuPathDB" id="FungiDB:MMYC01_205947"/>
<accession>A0A175W2C5</accession>
<keyword evidence="2" id="KW-0472">Membrane</keyword>
<protein>
    <submittedName>
        <fullName evidence="4">Uncharacterized protein</fullName>
    </submittedName>
</protein>
<feature type="signal peptide" evidence="3">
    <location>
        <begin position="1"/>
        <end position="26"/>
    </location>
</feature>
<dbReference type="AlphaFoldDB" id="A0A175W2C5"/>